<organism evidence="2 3">
    <name type="scientific">Diversispora epigaea</name>
    <dbReference type="NCBI Taxonomy" id="1348612"/>
    <lineage>
        <taxon>Eukaryota</taxon>
        <taxon>Fungi</taxon>
        <taxon>Fungi incertae sedis</taxon>
        <taxon>Mucoromycota</taxon>
        <taxon>Glomeromycotina</taxon>
        <taxon>Glomeromycetes</taxon>
        <taxon>Diversisporales</taxon>
        <taxon>Diversisporaceae</taxon>
        <taxon>Diversispora</taxon>
    </lineage>
</organism>
<sequence>MSSSQKLQDYQDFCNNIIDKHPNTIFESEKFLTLPEDTLIPIIKQDDLKLEESKIWEYVIRWGKAKNTTLHTNIEEWTSDNFVTLKQILKQCLPHVKYLAFLMNMCWISFSPISKFLNPSYVKKDHPILLEDCDQISNTSIILKVEGTKEILGGYNPLERNKNNKWE</sequence>
<feature type="domain" description="BACK" evidence="1">
    <location>
        <begin position="2"/>
        <end position="72"/>
    </location>
</feature>
<dbReference type="OrthoDB" id="6073667at2759"/>
<gene>
    <name evidence="2" type="ORF">Glove_350g30</name>
</gene>
<evidence type="ECO:0000313" key="2">
    <source>
        <dbReference type="EMBL" id="RHZ60897.1"/>
    </source>
</evidence>
<keyword evidence="3" id="KW-1185">Reference proteome</keyword>
<evidence type="ECO:0000313" key="3">
    <source>
        <dbReference type="Proteomes" id="UP000266861"/>
    </source>
</evidence>
<evidence type="ECO:0000259" key="1">
    <source>
        <dbReference type="Pfam" id="PF07707"/>
    </source>
</evidence>
<dbReference type="AlphaFoldDB" id="A0A397HD29"/>
<dbReference type="InterPro" id="IPR011705">
    <property type="entry name" value="BACK"/>
</dbReference>
<dbReference type="EMBL" id="PQFF01000320">
    <property type="protein sequence ID" value="RHZ60897.1"/>
    <property type="molecule type" value="Genomic_DNA"/>
</dbReference>
<dbReference type="Gene3D" id="1.25.40.420">
    <property type="match status" value="1"/>
</dbReference>
<protein>
    <recommendedName>
        <fullName evidence="1">BACK domain-containing protein</fullName>
    </recommendedName>
</protein>
<accession>A0A397HD29</accession>
<dbReference type="Proteomes" id="UP000266861">
    <property type="component" value="Unassembled WGS sequence"/>
</dbReference>
<name>A0A397HD29_9GLOM</name>
<proteinExistence type="predicted"/>
<reference evidence="2 3" key="1">
    <citation type="submission" date="2018-08" db="EMBL/GenBank/DDBJ databases">
        <title>Genome and evolution of the arbuscular mycorrhizal fungus Diversispora epigaea (formerly Glomus versiforme) and its bacterial endosymbionts.</title>
        <authorList>
            <person name="Sun X."/>
            <person name="Fei Z."/>
            <person name="Harrison M."/>
        </authorList>
    </citation>
    <scope>NUCLEOTIDE SEQUENCE [LARGE SCALE GENOMIC DNA]</scope>
    <source>
        <strain evidence="2 3">IT104</strain>
    </source>
</reference>
<dbReference type="Pfam" id="PF07707">
    <property type="entry name" value="BACK"/>
    <property type="match status" value="1"/>
</dbReference>
<comment type="caution">
    <text evidence="2">The sequence shown here is derived from an EMBL/GenBank/DDBJ whole genome shotgun (WGS) entry which is preliminary data.</text>
</comment>